<dbReference type="Proteomes" id="UP001549921">
    <property type="component" value="Unassembled WGS sequence"/>
</dbReference>
<keyword evidence="4" id="KW-0732">Signal</keyword>
<sequence length="261" mass="28338">MARLVVLTLALLAASSCYASHRIIGGRPAYIEQYPSLVQMERFSNGAWSQACGANVLNILYVLSAAHCFEGRNYAPHFRRIRSGTTFRNRGGNINYVEREFNHPSYGVAARYDGDITVVRLSSPLIYSSSVSPATLVYQGARIYDNVPVIHAGWGNTIPGISSPSDHLLDTQIYTINNDLCRERYLTLRPFPGIVTRNMICAGLLDVGGRDACQGDSGGPLYDGVNIIGIVSWGHGCANATFPGVSTNVASYTNWIAQTAV</sequence>
<dbReference type="GO" id="GO:0006508">
    <property type="term" value="P:proteolysis"/>
    <property type="evidence" value="ECO:0007669"/>
    <property type="project" value="UniProtKB-KW"/>
</dbReference>
<keyword evidence="3" id="KW-0720">Serine protease</keyword>
<dbReference type="SMART" id="SM00020">
    <property type="entry name" value="Tryp_SPc"/>
    <property type="match status" value="1"/>
</dbReference>
<reference evidence="6 7" key="1">
    <citation type="submission" date="2024-06" db="EMBL/GenBank/DDBJ databases">
        <title>A chromosome-level genome assembly of beet webworm, Loxostege sticticalis.</title>
        <authorList>
            <person name="Zhang Y."/>
        </authorList>
    </citation>
    <scope>NUCLEOTIDE SEQUENCE [LARGE SCALE GENOMIC DNA]</scope>
    <source>
        <strain evidence="6">AQ028</strain>
        <tissue evidence="6">Male pupae</tissue>
    </source>
</reference>
<dbReference type="PROSITE" id="PS00134">
    <property type="entry name" value="TRYPSIN_HIS"/>
    <property type="match status" value="1"/>
</dbReference>
<keyword evidence="3" id="KW-0378">Hydrolase</keyword>
<dbReference type="PROSITE" id="PS50240">
    <property type="entry name" value="TRYPSIN_DOM"/>
    <property type="match status" value="1"/>
</dbReference>
<dbReference type="Pfam" id="PF00089">
    <property type="entry name" value="Trypsin"/>
    <property type="match status" value="1"/>
</dbReference>
<dbReference type="PROSITE" id="PS00135">
    <property type="entry name" value="TRYPSIN_SER"/>
    <property type="match status" value="1"/>
</dbReference>
<feature type="chain" id="PRO_5044763615" description="Peptidase S1 domain-containing protein" evidence="4">
    <location>
        <begin position="20"/>
        <end position="261"/>
    </location>
</feature>
<comment type="similarity">
    <text evidence="2">Belongs to the peptidase S1 family. CLIP subfamily.</text>
</comment>
<dbReference type="CDD" id="cd00190">
    <property type="entry name" value="Tryp_SPc"/>
    <property type="match status" value="1"/>
</dbReference>
<keyword evidence="1" id="KW-1015">Disulfide bond</keyword>
<dbReference type="PRINTS" id="PR00722">
    <property type="entry name" value="CHYMOTRYPSIN"/>
</dbReference>
<evidence type="ECO:0000313" key="7">
    <source>
        <dbReference type="Proteomes" id="UP001549921"/>
    </source>
</evidence>
<feature type="domain" description="Peptidase S1" evidence="5">
    <location>
        <begin position="23"/>
        <end position="261"/>
    </location>
</feature>
<feature type="signal peptide" evidence="4">
    <location>
        <begin position="1"/>
        <end position="19"/>
    </location>
</feature>
<dbReference type="PANTHER" id="PTHR24252">
    <property type="entry name" value="ACROSIN-RELATED"/>
    <property type="match status" value="1"/>
</dbReference>
<evidence type="ECO:0000256" key="3">
    <source>
        <dbReference type="RuleBase" id="RU363034"/>
    </source>
</evidence>
<keyword evidence="3" id="KW-0645">Protease</keyword>
<dbReference type="FunFam" id="2.40.10.10:FF:000002">
    <property type="entry name" value="Transmembrane protease serine"/>
    <property type="match status" value="1"/>
</dbReference>
<dbReference type="InterPro" id="IPR009003">
    <property type="entry name" value="Peptidase_S1_PA"/>
</dbReference>
<evidence type="ECO:0000256" key="1">
    <source>
        <dbReference type="ARBA" id="ARBA00023157"/>
    </source>
</evidence>
<organism evidence="6 7">
    <name type="scientific">Loxostege sticticalis</name>
    <name type="common">Beet webworm moth</name>
    <dbReference type="NCBI Taxonomy" id="481309"/>
    <lineage>
        <taxon>Eukaryota</taxon>
        <taxon>Metazoa</taxon>
        <taxon>Ecdysozoa</taxon>
        <taxon>Arthropoda</taxon>
        <taxon>Hexapoda</taxon>
        <taxon>Insecta</taxon>
        <taxon>Pterygota</taxon>
        <taxon>Neoptera</taxon>
        <taxon>Endopterygota</taxon>
        <taxon>Lepidoptera</taxon>
        <taxon>Glossata</taxon>
        <taxon>Ditrysia</taxon>
        <taxon>Pyraloidea</taxon>
        <taxon>Crambidae</taxon>
        <taxon>Pyraustinae</taxon>
        <taxon>Loxostege</taxon>
    </lineage>
</organism>
<accession>A0ABD0SJF6</accession>
<comment type="caution">
    <text evidence="6">The sequence shown here is derived from an EMBL/GenBank/DDBJ whole genome shotgun (WGS) entry which is preliminary data.</text>
</comment>
<evidence type="ECO:0000259" key="5">
    <source>
        <dbReference type="PROSITE" id="PS50240"/>
    </source>
</evidence>
<proteinExistence type="inferred from homology"/>
<name>A0ABD0SJF6_LOXSC</name>
<dbReference type="SUPFAM" id="SSF50494">
    <property type="entry name" value="Trypsin-like serine proteases"/>
    <property type="match status" value="1"/>
</dbReference>
<dbReference type="PANTHER" id="PTHR24252:SF7">
    <property type="entry name" value="HYALIN"/>
    <property type="match status" value="1"/>
</dbReference>
<dbReference type="InterPro" id="IPR001254">
    <property type="entry name" value="Trypsin_dom"/>
</dbReference>
<dbReference type="InterPro" id="IPR001314">
    <property type="entry name" value="Peptidase_S1A"/>
</dbReference>
<protein>
    <recommendedName>
        <fullName evidence="5">Peptidase S1 domain-containing protein</fullName>
    </recommendedName>
</protein>
<dbReference type="AlphaFoldDB" id="A0ABD0SJF6"/>
<dbReference type="InterPro" id="IPR018114">
    <property type="entry name" value="TRYPSIN_HIS"/>
</dbReference>
<evidence type="ECO:0000256" key="2">
    <source>
        <dbReference type="ARBA" id="ARBA00024195"/>
    </source>
</evidence>
<dbReference type="PROSITE" id="PS51257">
    <property type="entry name" value="PROKAR_LIPOPROTEIN"/>
    <property type="match status" value="1"/>
</dbReference>
<evidence type="ECO:0000256" key="4">
    <source>
        <dbReference type="SAM" id="SignalP"/>
    </source>
</evidence>
<dbReference type="InterPro" id="IPR033116">
    <property type="entry name" value="TRYPSIN_SER"/>
</dbReference>
<gene>
    <name evidence="6" type="ORF">ABMA28_008446</name>
</gene>
<dbReference type="GO" id="GO:0008236">
    <property type="term" value="F:serine-type peptidase activity"/>
    <property type="evidence" value="ECO:0007669"/>
    <property type="project" value="UniProtKB-KW"/>
</dbReference>
<dbReference type="InterPro" id="IPR043504">
    <property type="entry name" value="Peptidase_S1_PA_chymotrypsin"/>
</dbReference>
<dbReference type="Gene3D" id="2.40.10.10">
    <property type="entry name" value="Trypsin-like serine proteases"/>
    <property type="match status" value="1"/>
</dbReference>
<evidence type="ECO:0000313" key="6">
    <source>
        <dbReference type="EMBL" id="KAL0819194.1"/>
    </source>
</evidence>
<dbReference type="EMBL" id="JBEDNZ010000021">
    <property type="protein sequence ID" value="KAL0819194.1"/>
    <property type="molecule type" value="Genomic_DNA"/>
</dbReference>